<evidence type="ECO:0000259" key="6">
    <source>
        <dbReference type="PROSITE" id="PS50850"/>
    </source>
</evidence>
<dbReference type="PANTHER" id="PTHR23542">
    <property type="match status" value="1"/>
</dbReference>
<feature type="transmembrane region" description="Helical" evidence="5">
    <location>
        <begin position="46"/>
        <end position="67"/>
    </location>
</feature>
<dbReference type="GO" id="GO:0022857">
    <property type="term" value="F:transmembrane transporter activity"/>
    <property type="evidence" value="ECO:0007669"/>
    <property type="project" value="InterPro"/>
</dbReference>
<feature type="domain" description="Major facilitator superfamily (MFS) profile" evidence="6">
    <location>
        <begin position="219"/>
        <end position="409"/>
    </location>
</feature>
<dbReference type="SUPFAM" id="SSF103473">
    <property type="entry name" value="MFS general substrate transporter"/>
    <property type="match status" value="1"/>
</dbReference>
<keyword evidence="2 5" id="KW-0812">Transmembrane</keyword>
<evidence type="ECO:0000256" key="1">
    <source>
        <dbReference type="ARBA" id="ARBA00004141"/>
    </source>
</evidence>
<reference evidence="7" key="1">
    <citation type="journal article" date="2018" name="J. Ind. Microbiol. Biotechnol.">
        <title>Genome mining reveals uncommon alkylpyrones as type III PKS products from myxobacteria.</title>
        <authorList>
            <person name="Hug J.J."/>
            <person name="Panter F."/>
            <person name="Krug D."/>
            <person name="Muller R."/>
        </authorList>
    </citation>
    <scope>NUCLEOTIDE SEQUENCE</scope>
    <source>
        <strain evidence="7">So ce1128</strain>
    </source>
</reference>
<feature type="transmembrane region" description="Helical" evidence="5">
    <location>
        <begin position="375"/>
        <end position="396"/>
    </location>
</feature>
<name>A0A3S7UZS4_SORCE</name>
<dbReference type="InterPro" id="IPR036259">
    <property type="entry name" value="MFS_trans_sf"/>
</dbReference>
<feature type="transmembrane region" description="Helical" evidence="5">
    <location>
        <begin position="253"/>
        <end position="272"/>
    </location>
</feature>
<feature type="transmembrane region" description="Helical" evidence="5">
    <location>
        <begin position="308"/>
        <end position="329"/>
    </location>
</feature>
<feature type="transmembrane region" description="Helical" evidence="5">
    <location>
        <begin position="349"/>
        <end position="368"/>
    </location>
</feature>
<dbReference type="InterPro" id="IPR024989">
    <property type="entry name" value="MFS_assoc_dom"/>
</dbReference>
<organism evidence="7">
    <name type="scientific">Sorangium cellulosum</name>
    <name type="common">Polyangium cellulosum</name>
    <dbReference type="NCBI Taxonomy" id="56"/>
    <lineage>
        <taxon>Bacteria</taxon>
        <taxon>Pseudomonadati</taxon>
        <taxon>Myxococcota</taxon>
        <taxon>Polyangia</taxon>
        <taxon>Polyangiales</taxon>
        <taxon>Polyangiaceae</taxon>
        <taxon>Sorangium</taxon>
    </lineage>
</organism>
<dbReference type="Gene3D" id="1.20.1250.20">
    <property type="entry name" value="MFS general substrate transporter like domains"/>
    <property type="match status" value="1"/>
</dbReference>
<dbReference type="EMBL" id="MH908920">
    <property type="protein sequence ID" value="AYM54253.1"/>
    <property type="molecule type" value="Genomic_DNA"/>
</dbReference>
<feature type="transmembrane region" description="Helical" evidence="5">
    <location>
        <begin position="216"/>
        <end position="241"/>
    </location>
</feature>
<proteinExistence type="predicted"/>
<sequence length="409" mass="41527">MVKTYWKLFAIPGAMGFSTAALLGRLPAAMLGLAVILGMSKLTGSYATAGAVAAFTMLGTAIGAPLSGRLVDRHGQRPILLLFAVLHLVGLSALVVSAQLGAPLQAVCAAGAVTGASRVSAGTLARTRWAYVMRRLDQEHRAATLQTAYAFESVVDEVVFISGPILVTLLSTTVHHLAGLACCLVLSVAGSVALAAQRGTEPPVEGAPDRSQSALAVPGLLVLSAATAFIGVSAGAVEVAVVARADAFGSRALAGLMMATLAFSSMISGFWYGARAWKLAAHALWLRCLALLVCGLVPFAFAAAPWSLVLALFVAGLTIAPSSIAALVLAERLLPASLLNEGMSVEMTAMALGMAAGGWLSGVLVDSFGAHRAVALPALSVFAALVIAAAGSRWLIVPPQAPEAVGQGA</sequence>
<keyword evidence="4 5" id="KW-0472">Membrane</keyword>
<dbReference type="Pfam" id="PF12832">
    <property type="entry name" value="MFS_1_like"/>
    <property type="match status" value="1"/>
</dbReference>
<accession>A0A3S7UZS4</accession>
<feature type="transmembrane region" description="Helical" evidence="5">
    <location>
        <begin position="177"/>
        <end position="196"/>
    </location>
</feature>
<dbReference type="PANTHER" id="PTHR23542:SF1">
    <property type="entry name" value="MAJOR FACILITATOR SUPERFAMILY (MFS) PROFILE DOMAIN-CONTAINING PROTEIN"/>
    <property type="match status" value="1"/>
</dbReference>
<feature type="transmembrane region" description="Helical" evidence="5">
    <location>
        <begin position="284"/>
        <end position="301"/>
    </location>
</feature>
<keyword evidence="3 5" id="KW-1133">Transmembrane helix</keyword>
<evidence type="ECO:0000256" key="4">
    <source>
        <dbReference type="ARBA" id="ARBA00023136"/>
    </source>
</evidence>
<dbReference type="InterPro" id="IPR020846">
    <property type="entry name" value="MFS_dom"/>
</dbReference>
<dbReference type="PROSITE" id="PS50850">
    <property type="entry name" value="MFS"/>
    <property type="match status" value="1"/>
</dbReference>
<comment type="subcellular location">
    <subcellularLocation>
        <location evidence="1">Membrane</location>
        <topology evidence="1">Multi-pass membrane protein</topology>
    </subcellularLocation>
</comment>
<evidence type="ECO:0000256" key="5">
    <source>
        <dbReference type="SAM" id="Phobius"/>
    </source>
</evidence>
<evidence type="ECO:0000256" key="3">
    <source>
        <dbReference type="ARBA" id="ARBA00022989"/>
    </source>
</evidence>
<protein>
    <submittedName>
        <fullName evidence="7">MFS transporter</fullName>
    </submittedName>
</protein>
<dbReference type="AlphaFoldDB" id="A0A3S7UZS4"/>
<feature type="transmembrane region" description="Helical" evidence="5">
    <location>
        <begin position="79"/>
        <end position="98"/>
    </location>
</feature>
<evidence type="ECO:0000313" key="7">
    <source>
        <dbReference type="EMBL" id="AYM54253.1"/>
    </source>
</evidence>
<evidence type="ECO:0000256" key="2">
    <source>
        <dbReference type="ARBA" id="ARBA00022692"/>
    </source>
</evidence>